<dbReference type="CDD" id="cd01822">
    <property type="entry name" value="Lysophospholipase_L1_like"/>
    <property type="match status" value="1"/>
</dbReference>
<comment type="caution">
    <text evidence="3">The sequence shown here is derived from an EMBL/GenBank/DDBJ whole genome shotgun (WGS) entry which is preliminary data.</text>
</comment>
<feature type="chain" id="PRO_5031552332" evidence="1">
    <location>
        <begin position="36"/>
        <end position="230"/>
    </location>
</feature>
<dbReference type="RefSeq" id="WP_168623843.1">
    <property type="nucleotide sequence ID" value="NZ_JAAZQQ010000004.1"/>
</dbReference>
<dbReference type="Proteomes" id="UP000526408">
    <property type="component" value="Unassembled WGS sequence"/>
</dbReference>
<dbReference type="GO" id="GO:0004622">
    <property type="term" value="F:phosphatidylcholine lysophospholipase activity"/>
    <property type="evidence" value="ECO:0007669"/>
    <property type="project" value="TreeGrafter"/>
</dbReference>
<keyword evidence="1" id="KW-0732">Signal</keyword>
<dbReference type="InterPro" id="IPR013830">
    <property type="entry name" value="SGNH_hydro"/>
</dbReference>
<dbReference type="PANTHER" id="PTHR30383:SF24">
    <property type="entry name" value="THIOESTERASE 1_PROTEASE 1_LYSOPHOSPHOLIPASE L1"/>
    <property type="match status" value="1"/>
</dbReference>
<dbReference type="AlphaFoldDB" id="A0A7X6GZZ2"/>
<dbReference type="EMBL" id="JAAZQQ010000004">
    <property type="protein sequence ID" value="NKX45455.1"/>
    <property type="molecule type" value="Genomic_DNA"/>
</dbReference>
<dbReference type="InterPro" id="IPR051532">
    <property type="entry name" value="Ester_Hydrolysis_Enzymes"/>
</dbReference>
<dbReference type="InterPro" id="IPR036514">
    <property type="entry name" value="SGNH_hydro_sf"/>
</dbReference>
<reference evidence="3 4" key="1">
    <citation type="submission" date="2020-04" db="EMBL/GenBank/DDBJ databases">
        <authorList>
            <person name="Yoon J."/>
        </authorList>
    </citation>
    <scope>NUCLEOTIDE SEQUENCE [LARGE SCALE GENOMIC DNA]</scope>
    <source>
        <strain evidence="3 4">KMU-115</strain>
    </source>
</reference>
<sequence>MAERFGLLRSFAYGAWARAGKALAVALIAAAPASADVTIAALGDSLTQGYGLMPEDGLVPQLQAWLEARGHAVTVLNAGVSGDTTAGGLARVGWTLTPEVDAMIVALGGNDLLRAIPPEASRANLEGILQAAQAAGVAVLLVGMQAPGNYGPEFKEAFDAMYPELAAQYGAIHVESLLAPIAQAAAADPAAAFTAYMQPDGLHPNPAGVALIVEALGPAVESLIAAVPQS</sequence>
<gene>
    <name evidence="3" type="ORF">HCU73_12740</name>
</gene>
<feature type="signal peptide" evidence="1">
    <location>
        <begin position="1"/>
        <end position="35"/>
    </location>
</feature>
<keyword evidence="4" id="KW-1185">Reference proteome</keyword>
<proteinExistence type="predicted"/>
<evidence type="ECO:0000256" key="1">
    <source>
        <dbReference type="SAM" id="SignalP"/>
    </source>
</evidence>
<name>A0A7X6GZZ2_9RHOB</name>
<dbReference type="PANTHER" id="PTHR30383">
    <property type="entry name" value="THIOESTERASE 1/PROTEASE 1/LYSOPHOSPHOLIPASE L1"/>
    <property type="match status" value="1"/>
</dbReference>
<accession>A0A7X6GZZ2</accession>
<dbReference type="Pfam" id="PF13472">
    <property type="entry name" value="Lipase_GDSL_2"/>
    <property type="match status" value="1"/>
</dbReference>
<organism evidence="3 4">
    <name type="scientific">Roseicyclus persicicus</name>
    <dbReference type="NCBI Taxonomy" id="2650661"/>
    <lineage>
        <taxon>Bacteria</taxon>
        <taxon>Pseudomonadati</taxon>
        <taxon>Pseudomonadota</taxon>
        <taxon>Alphaproteobacteria</taxon>
        <taxon>Rhodobacterales</taxon>
        <taxon>Roseobacteraceae</taxon>
        <taxon>Roseicyclus</taxon>
    </lineage>
</organism>
<protein>
    <submittedName>
        <fullName evidence="3">Arylesterase</fullName>
    </submittedName>
</protein>
<evidence type="ECO:0000313" key="3">
    <source>
        <dbReference type="EMBL" id="NKX45455.1"/>
    </source>
</evidence>
<dbReference type="SUPFAM" id="SSF52266">
    <property type="entry name" value="SGNH hydrolase"/>
    <property type="match status" value="1"/>
</dbReference>
<evidence type="ECO:0000313" key="4">
    <source>
        <dbReference type="Proteomes" id="UP000526408"/>
    </source>
</evidence>
<dbReference type="Gene3D" id="3.40.50.1110">
    <property type="entry name" value="SGNH hydrolase"/>
    <property type="match status" value="1"/>
</dbReference>
<feature type="domain" description="SGNH hydrolase-type esterase" evidence="2">
    <location>
        <begin position="41"/>
        <end position="210"/>
    </location>
</feature>
<evidence type="ECO:0000259" key="2">
    <source>
        <dbReference type="Pfam" id="PF13472"/>
    </source>
</evidence>